<dbReference type="InterPro" id="IPR000523">
    <property type="entry name" value="Mg_chelatse_chII-like_cat_dom"/>
</dbReference>
<dbReference type="Gene3D" id="3.40.50.300">
    <property type="entry name" value="P-loop containing nucleotide triphosphate hydrolases"/>
    <property type="match status" value="1"/>
</dbReference>
<keyword evidence="3" id="KW-0547">Nucleotide-binding</keyword>
<dbReference type="EMBL" id="DRBS01000293">
    <property type="protein sequence ID" value="HDD44764.1"/>
    <property type="molecule type" value="Genomic_DNA"/>
</dbReference>
<feature type="domain" description="Magnesium chelatase ChlI-like catalytic" evidence="1">
    <location>
        <begin position="1"/>
        <end position="48"/>
    </location>
</feature>
<protein>
    <submittedName>
        <fullName evidence="3">ATP-binding protein</fullName>
    </submittedName>
</protein>
<dbReference type="Pfam" id="PF01078">
    <property type="entry name" value="Mg_chelatase"/>
    <property type="match status" value="1"/>
</dbReference>
<dbReference type="PANTHER" id="PTHR32039:SF7">
    <property type="entry name" value="COMPETENCE PROTEIN COMM"/>
    <property type="match status" value="1"/>
</dbReference>
<dbReference type="Proteomes" id="UP000886289">
    <property type="component" value="Unassembled WGS sequence"/>
</dbReference>
<dbReference type="GO" id="GO:0005524">
    <property type="term" value="F:ATP binding"/>
    <property type="evidence" value="ECO:0007669"/>
    <property type="project" value="UniProtKB-KW"/>
</dbReference>
<dbReference type="Pfam" id="PF13335">
    <property type="entry name" value="Mg_chelatase_C"/>
    <property type="match status" value="1"/>
</dbReference>
<dbReference type="AlphaFoldDB" id="A0A7C0U378"/>
<dbReference type="PANTHER" id="PTHR32039">
    <property type="entry name" value="MAGNESIUM-CHELATASE SUBUNIT CHLI"/>
    <property type="match status" value="1"/>
</dbReference>
<organism evidence="3">
    <name type="scientific">Desulfofervidus auxilii</name>
    <dbReference type="NCBI Taxonomy" id="1621989"/>
    <lineage>
        <taxon>Bacteria</taxon>
        <taxon>Pseudomonadati</taxon>
        <taxon>Thermodesulfobacteriota</taxon>
        <taxon>Candidatus Desulfofervidia</taxon>
        <taxon>Candidatus Desulfofervidales</taxon>
        <taxon>Candidatus Desulfofervidaceae</taxon>
        <taxon>Candidatus Desulfofervidus</taxon>
    </lineage>
</organism>
<gene>
    <name evidence="3" type="ORF">ENG63_07900</name>
</gene>
<sequence length="158" mass="17894">CPCGFLGDSKHQCTCSYLQIQRYRAKVSGPLLDRIDIHIEVPAVSYQDLNQISEGESSKEIRKRVEAARDIQKKRFAKKGIYCNAQMNSKLVNTFCVLDNAGKKLLETAMEKLGLSARAYTRILKIARTIADLEGEKNILSQHIAEAIQYRTLDREMS</sequence>
<evidence type="ECO:0000313" key="3">
    <source>
        <dbReference type="EMBL" id="HDD44764.1"/>
    </source>
</evidence>
<dbReference type="InterPro" id="IPR027417">
    <property type="entry name" value="P-loop_NTPase"/>
</dbReference>
<dbReference type="InterPro" id="IPR025158">
    <property type="entry name" value="Mg_chelat-rel_C"/>
</dbReference>
<dbReference type="SUPFAM" id="SSF52540">
    <property type="entry name" value="P-loop containing nucleoside triphosphate hydrolases"/>
    <property type="match status" value="1"/>
</dbReference>
<feature type="domain" description="Mg chelatase-related protein C-terminal" evidence="2">
    <location>
        <begin position="55"/>
        <end position="151"/>
    </location>
</feature>
<evidence type="ECO:0000259" key="1">
    <source>
        <dbReference type="Pfam" id="PF01078"/>
    </source>
</evidence>
<evidence type="ECO:0000259" key="2">
    <source>
        <dbReference type="Pfam" id="PF13335"/>
    </source>
</evidence>
<feature type="non-terminal residue" evidence="3">
    <location>
        <position position="1"/>
    </location>
</feature>
<dbReference type="InterPro" id="IPR045006">
    <property type="entry name" value="CHLI-like"/>
</dbReference>
<reference evidence="3" key="1">
    <citation type="journal article" date="2020" name="mSystems">
        <title>Genome- and Community-Level Interaction Insights into Carbon Utilization and Element Cycling Functions of Hydrothermarchaeota in Hydrothermal Sediment.</title>
        <authorList>
            <person name="Zhou Z."/>
            <person name="Liu Y."/>
            <person name="Xu W."/>
            <person name="Pan J."/>
            <person name="Luo Z.H."/>
            <person name="Li M."/>
        </authorList>
    </citation>
    <scope>NUCLEOTIDE SEQUENCE [LARGE SCALE GENOMIC DNA]</scope>
    <source>
        <strain evidence="3">HyVt-233</strain>
    </source>
</reference>
<accession>A0A7C0U378</accession>
<proteinExistence type="predicted"/>
<keyword evidence="3" id="KW-0067">ATP-binding</keyword>
<comment type="caution">
    <text evidence="3">The sequence shown here is derived from an EMBL/GenBank/DDBJ whole genome shotgun (WGS) entry which is preliminary data.</text>
</comment>
<name>A0A7C0U378_DESA2</name>